<dbReference type="SUPFAM" id="SSF46785">
    <property type="entry name" value="Winged helix' DNA-binding domain"/>
    <property type="match status" value="1"/>
</dbReference>
<dbReference type="InterPro" id="IPR000524">
    <property type="entry name" value="Tscrpt_reg_HTH_GntR"/>
</dbReference>
<keyword evidence="6" id="KW-1185">Reference proteome</keyword>
<reference evidence="5 6" key="1">
    <citation type="submission" date="2020-08" db="EMBL/GenBank/DDBJ databases">
        <title>Genomic Encyclopedia of Type Strains, Phase IV (KMG-IV): sequencing the most valuable type-strain genomes for metagenomic binning, comparative biology and taxonomic classification.</title>
        <authorList>
            <person name="Goeker M."/>
        </authorList>
    </citation>
    <scope>NUCLEOTIDE SEQUENCE [LARGE SCALE GENOMIC DNA]</scope>
    <source>
        <strain evidence="5 6">DSM 105481</strain>
    </source>
</reference>
<dbReference type="SUPFAM" id="SSF64288">
    <property type="entry name" value="Chorismate lyase-like"/>
    <property type="match status" value="1"/>
</dbReference>
<dbReference type="InterPro" id="IPR036390">
    <property type="entry name" value="WH_DNA-bd_sf"/>
</dbReference>
<evidence type="ECO:0000313" key="5">
    <source>
        <dbReference type="EMBL" id="MBA9025149.1"/>
    </source>
</evidence>
<dbReference type="PROSITE" id="PS50949">
    <property type="entry name" value="HTH_GNTR"/>
    <property type="match status" value="1"/>
</dbReference>
<evidence type="ECO:0000256" key="1">
    <source>
        <dbReference type="ARBA" id="ARBA00023015"/>
    </source>
</evidence>
<dbReference type="Pfam" id="PF07702">
    <property type="entry name" value="UTRA"/>
    <property type="match status" value="1"/>
</dbReference>
<protein>
    <submittedName>
        <fullName evidence="5">GntR family transcriptional regulator</fullName>
    </submittedName>
</protein>
<name>A0ABR6CJT1_9BACI</name>
<dbReference type="Gene3D" id="1.10.10.10">
    <property type="entry name" value="Winged helix-like DNA-binding domain superfamily/Winged helix DNA-binding domain"/>
    <property type="match status" value="1"/>
</dbReference>
<dbReference type="CDD" id="cd07377">
    <property type="entry name" value="WHTH_GntR"/>
    <property type="match status" value="1"/>
</dbReference>
<feature type="domain" description="HTH gntR-type" evidence="4">
    <location>
        <begin position="8"/>
        <end position="76"/>
    </location>
</feature>
<dbReference type="InterPro" id="IPR050679">
    <property type="entry name" value="Bact_HTH_transcr_reg"/>
</dbReference>
<dbReference type="SMART" id="SM00345">
    <property type="entry name" value="HTH_GNTR"/>
    <property type="match status" value="1"/>
</dbReference>
<comment type="caution">
    <text evidence="5">The sequence shown here is derived from an EMBL/GenBank/DDBJ whole genome shotgun (WGS) entry which is preliminary data.</text>
</comment>
<dbReference type="SMART" id="SM00866">
    <property type="entry name" value="UTRA"/>
    <property type="match status" value="1"/>
</dbReference>
<dbReference type="Pfam" id="PF00392">
    <property type="entry name" value="GntR"/>
    <property type="match status" value="1"/>
</dbReference>
<proteinExistence type="predicted"/>
<keyword evidence="2" id="KW-0238">DNA-binding</keyword>
<dbReference type="PANTHER" id="PTHR44846:SF1">
    <property type="entry name" value="MANNOSYL-D-GLYCERATE TRANSPORT_METABOLISM SYSTEM REPRESSOR MNGR-RELATED"/>
    <property type="match status" value="1"/>
</dbReference>
<dbReference type="InterPro" id="IPR011663">
    <property type="entry name" value="UTRA"/>
</dbReference>
<evidence type="ECO:0000313" key="6">
    <source>
        <dbReference type="Proteomes" id="UP000626697"/>
    </source>
</evidence>
<evidence type="ECO:0000256" key="2">
    <source>
        <dbReference type="ARBA" id="ARBA00023125"/>
    </source>
</evidence>
<evidence type="ECO:0000256" key="3">
    <source>
        <dbReference type="ARBA" id="ARBA00023163"/>
    </source>
</evidence>
<keyword evidence="1" id="KW-0805">Transcription regulation</keyword>
<dbReference type="EMBL" id="JACJHX010000001">
    <property type="protein sequence ID" value="MBA9025149.1"/>
    <property type="molecule type" value="Genomic_DNA"/>
</dbReference>
<organism evidence="5 6">
    <name type="scientific">Peribacillus huizhouensis</name>
    <dbReference type="NCBI Taxonomy" id="1501239"/>
    <lineage>
        <taxon>Bacteria</taxon>
        <taxon>Bacillati</taxon>
        <taxon>Bacillota</taxon>
        <taxon>Bacilli</taxon>
        <taxon>Bacillales</taxon>
        <taxon>Bacillaceae</taxon>
        <taxon>Peribacillus</taxon>
    </lineage>
</organism>
<dbReference type="Proteomes" id="UP000626697">
    <property type="component" value="Unassembled WGS sequence"/>
</dbReference>
<dbReference type="InterPro" id="IPR036388">
    <property type="entry name" value="WH-like_DNA-bd_sf"/>
</dbReference>
<dbReference type="PRINTS" id="PR00035">
    <property type="entry name" value="HTHGNTR"/>
</dbReference>
<dbReference type="PANTHER" id="PTHR44846">
    <property type="entry name" value="MANNOSYL-D-GLYCERATE TRANSPORT/METABOLISM SYSTEM REPRESSOR MNGR-RELATED"/>
    <property type="match status" value="1"/>
</dbReference>
<evidence type="ECO:0000259" key="4">
    <source>
        <dbReference type="PROSITE" id="PS50949"/>
    </source>
</evidence>
<accession>A0ABR6CJT1</accession>
<dbReference type="Gene3D" id="3.40.1410.10">
    <property type="entry name" value="Chorismate lyase-like"/>
    <property type="match status" value="1"/>
</dbReference>
<dbReference type="InterPro" id="IPR028978">
    <property type="entry name" value="Chorismate_lyase_/UTRA_dom_sf"/>
</dbReference>
<sequence>MIDKSSPIPIYYQIEESIKRQIDAGDLLPHNVLPSEREFAEQLEISRMTVRQAINNLVNTGYLYRQKGRGTFVAEKKLEQQLLGLTGFTEEMKARGMTPSSKLLSLDTIPSSEKIASQLHVTTNAPIYEIIRIRLADNVPMALETAYMSADLIKGLTAEIINYSIYQYVENHLGLKIGYATQSLESTIATDVEIASLSIAKHSPILLIERTTYLEDGRPLEFVKSSYRADRYKFTCTINRR</sequence>
<gene>
    <name evidence="5" type="ORF">HNP81_000431</name>
</gene>
<keyword evidence="3" id="KW-0804">Transcription</keyword>
<dbReference type="RefSeq" id="WP_312859638.1">
    <property type="nucleotide sequence ID" value="NZ_JACJHX010000001.1"/>
</dbReference>